<feature type="domain" description="Glycosyl transferase family 1" evidence="1">
    <location>
        <begin position="190"/>
        <end position="345"/>
    </location>
</feature>
<evidence type="ECO:0000259" key="1">
    <source>
        <dbReference type="Pfam" id="PF00534"/>
    </source>
</evidence>
<dbReference type="Proteomes" id="UP000297407">
    <property type="component" value="Unassembled WGS sequence"/>
</dbReference>
<comment type="caution">
    <text evidence="3">The sequence shown here is derived from an EMBL/GenBank/DDBJ whole genome shotgun (WGS) entry which is preliminary data.</text>
</comment>
<dbReference type="SUPFAM" id="SSF53756">
    <property type="entry name" value="UDP-Glycosyltransferase/glycogen phosphorylase"/>
    <property type="match status" value="1"/>
</dbReference>
<protein>
    <submittedName>
        <fullName evidence="3">Glycosyltransferase family 4 protein</fullName>
    </submittedName>
</protein>
<name>A0A4Z0L7E2_9FLAO</name>
<dbReference type="PANTHER" id="PTHR12526:SF630">
    <property type="entry name" value="GLYCOSYLTRANSFERASE"/>
    <property type="match status" value="1"/>
</dbReference>
<keyword evidence="3" id="KW-0808">Transferase</keyword>
<dbReference type="Gene3D" id="3.40.50.2000">
    <property type="entry name" value="Glycogen Phosphorylase B"/>
    <property type="match status" value="2"/>
</dbReference>
<keyword evidence="4" id="KW-1185">Reference proteome</keyword>
<gene>
    <name evidence="3" type="ORF">E4635_09145</name>
</gene>
<dbReference type="GO" id="GO:0016757">
    <property type="term" value="F:glycosyltransferase activity"/>
    <property type="evidence" value="ECO:0007669"/>
    <property type="project" value="InterPro"/>
</dbReference>
<dbReference type="OrthoDB" id="798298at2"/>
<dbReference type="PANTHER" id="PTHR12526">
    <property type="entry name" value="GLYCOSYLTRANSFERASE"/>
    <property type="match status" value="1"/>
</dbReference>
<dbReference type="Pfam" id="PF00534">
    <property type="entry name" value="Glycos_transf_1"/>
    <property type="match status" value="1"/>
</dbReference>
<sequence>MAIAQKKYKICLVSECLSTGGAERVAALLSHFFVSKGIEIHHVIVLDSVVYDYSGELLNLGKLKNESNSVANKWKRFFTFKKYIQHNNFDYIIDFRVKNNFYQEWIISKWVYKTPKIYTVRSYFLKFYFPKSKWLAQRIHNGAFGIVANTEKIRENVQAVYGFKKVNTIYNPIAIDVVDLQSREEPGIDFQYIVCAGRMNDNVKQFDKLMEAYSNSVLPSHNIKLIVLGDGKQRKALENRAAALQLESMVLFYGHVKNPFQYYKNAKFFVLSSKFEGMPNVILESLACGTPVVSFDCLSGPSEMITHKENGLLVENQNVSQLTQAIDLFVEDEKLYHYCKGNARESIRKFSLENIGKQWLEYLKINVS</sequence>
<dbReference type="EMBL" id="SRLH01000004">
    <property type="protein sequence ID" value="TGD58161.1"/>
    <property type="molecule type" value="Genomic_DNA"/>
</dbReference>
<evidence type="ECO:0000313" key="4">
    <source>
        <dbReference type="Proteomes" id="UP000297407"/>
    </source>
</evidence>
<dbReference type="InterPro" id="IPR028098">
    <property type="entry name" value="Glyco_trans_4-like_N"/>
</dbReference>
<dbReference type="Pfam" id="PF13439">
    <property type="entry name" value="Glyco_transf_4"/>
    <property type="match status" value="1"/>
</dbReference>
<dbReference type="InterPro" id="IPR001296">
    <property type="entry name" value="Glyco_trans_1"/>
</dbReference>
<evidence type="ECO:0000259" key="2">
    <source>
        <dbReference type="Pfam" id="PF13439"/>
    </source>
</evidence>
<accession>A0A4Z0L7E2</accession>
<dbReference type="AlphaFoldDB" id="A0A4Z0L7E2"/>
<proteinExistence type="predicted"/>
<feature type="domain" description="Glycosyltransferase subfamily 4-like N-terminal" evidence="2">
    <location>
        <begin position="20"/>
        <end position="175"/>
    </location>
</feature>
<reference evidence="3 4" key="1">
    <citation type="submission" date="2019-04" db="EMBL/GenBank/DDBJ databases">
        <title>Flavobacterium sp. strain DS2-A Genome sequencing and assembly.</title>
        <authorList>
            <person name="Kim I."/>
        </authorList>
    </citation>
    <scope>NUCLEOTIDE SEQUENCE [LARGE SCALE GENOMIC DNA]</scope>
    <source>
        <strain evidence="3 4">DS2-A</strain>
    </source>
</reference>
<evidence type="ECO:0000313" key="3">
    <source>
        <dbReference type="EMBL" id="TGD58161.1"/>
    </source>
</evidence>
<organism evidence="3 4">
    <name type="scientific">Flavobacterium humi</name>
    <dbReference type="NCBI Taxonomy" id="2562683"/>
    <lineage>
        <taxon>Bacteria</taxon>
        <taxon>Pseudomonadati</taxon>
        <taxon>Bacteroidota</taxon>
        <taxon>Flavobacteriia</taxon>
        <taxon>Flavobacteriales</taxon>
        <taxon>Flavobacteriaceae</taxon>
        <taxon>Flavobacterium</taxon>
    </lineage>
</organism>